<proteinExistence type="predicted"/>
<dbReference type="AlphaFoldDB" id="A0A8T1Z0M7"/>
<gene>
    <name evidence="1" type="ORF">ISN45_Aa06g028000</name>
</gene>
<evidence type="ECO:0000313" key="1">
    <source>
        <dbReference type="EMBL" id="KAG7552194.1"/>
    </source>
</evidence>
<comment type="caution">
    <text evidence="1">The sequence shown here is derived from an EMBL/GenBank/DDBJ whole genome shotgun (WGS) entry which is preliminary data.</text>
</comment>
<keyword evidence="2" id="KW-1185">Reference proteome</keyword>
<sequence>MFARSSHLRPRLCQKQTQAWNGSDEKRRQLRMVFRIRTGLVTTSLCLVNLIF</sequence>
<evidence type="ECO:0000313" key="2">
    <source>
        <dbReference type="Proteomes" id="UP000694240"/>
    </source>
</evidence>
<dbReference type="EMBL" id="JAEFBK010000011">
    <property type="protein sequence ID" value="KAG7552194.1"/>
    <property type="molecule type" value="Genomic_DNA"/>
</dbReference>
<protein>
    <submittedName>
        <fullName evidence="1">Uncharacterized protein</fullName>
    </submittedName>
</protein>
<accession>A0A8T1Z0M7</accession>
<reference evidence="1 2" key="1">
    <citation type="submission" date="2020-12" db="EMBL/GenBank/DDBJ databases">
        <title>Concerted genomic and epigenomic changes stabilize Arabidopsis allopolyploids.</title>
        <authorList>
            <person name="Chen Z."/>
        </authorList>
    </citation>
    <scope>NUCLEOTIDE SEQUENCE [LARGE SCALE GENOMIC DNA]</scope>
    <source>
        <strain evidence="1">Allo738</strain>
        <tissue evidence="1">Leaf</tissue>
    </source>
</reference>
<organism evidence="1 2">
    <name type="scientific">Arabidopsis thaliana x Arabidopsis arenosa</name>
    <dbReference type="NCBI Taxonomy" id="1240361"/>
    <lineage>
        <taxon>Eukaryota</taxon>
        <taxon>Viridiplantae</taxon>
        <taxon>Streptophyta</taxon>
        <taxon>Embryophyta</taxon>
        <taxon>Tracheophyta</taxon>
        <taxon>Spermatophyta</taxon>
        <taxon>Magnoliopsida</taxon>
        <taxon>eudicotyledons</taxon>
        <taxon>Gunneridae</taxon>
        <taxon>Pentapetalae</taxon>
        <taxon>rosids</taxon>
        <taxon>malvids</taxon>
        <taxon>Brassicales</taxon>
        <taxon>Brassicaceae</taxon>
        <taxon>Camelineae</taxon>
        <taxon>Arabidopsis</taxon>
    </lineage>
</organism>
<name>A0A8T1Z0M7_9BRAS</name>
<dbReference type="Proteomes" id="UP000694240">
    <property type="component" value="Chromosome 11"/>
</dbReference>